<evidence type="ECO:0000313" key="3">
    <source>
        <dbReference type="Proteomes" id="UP000011281"/>
    </source>
</evidence>
<reference evidence="2 3" key="1">
    <citation type="journal article" date="2012" name="ISME J.">
        <title>Genomic evidence of rapid, global-scale gene flow in a Sulfolobus species.</title>
        <authorList>
            <person name="Mao D."/>
            <person name="Grogan D."/>
        </authorList>
    </citation>
    <scope>NUCLEOTIDE SEQUENCE [LARGE SCALE GENOMIC DNA]</scope>
    <source>
        <strain evidence="2 3">N8</strain>
    </source>
</reference>
<sequence>MKRMTVAVLITSIIAIFFIILSIPLNLLSSNTIGSSNTSIIMAATYLILASIIFLVVYRGINKMGI</sequence>
<organism evidence="3">
    <name type="scientific">Sulfolobus acidocaldarius N8</name>
    <dbReference type="NCBI Taxonomy" id="1028566"/>
    <lineage>
        <taxon>Archaea</taxon>
        <taxon>Thermoproteota</taxon>
        <taxon>Thermoprotei</taxon>
        <taxon>Sulfolobales</taxon>
        <taxon>Sulfolobaceae</taxon>
        <taxon>Sulfolobus</taxon>
    </lineage>
</organism>
<feature type="transmembrane region" description="Helical" evidence="1">
    <location>
        <begin position="40"/>
        <end position="61"/>
    </location>
</feature>
<name>M1I7P6_9CREN</name>
<protein>
    <submittedName>
        <fullName evidence="2">Uncharacterized protein</fullName>
    </submittedName>
</protein>
<dbReference type="AlphaFoldDB" id="M1I7P6"/>
<dbReference type="HOGENOM" id="CLU_206916_0_0_2"/>
<feature type="transmembrane region" description="Helical" evidence="1">
    <location>
        <begin position="7"/>
        <end position="28"/>
    </location>
</feature>
<keyword evidence="1" id="KW-0472">Membrane</keyword>
<dbReference type="KEGG" id="sacn:SacN8_10140"/>
<evidence type="ECO:0000256" key="1">
    <source>
        <dbReference type="SAM" id="Phobius"/>
    </source>
</evidence>
<keyword evidence="1" id="KW-0812">Transmembrane</keyword>
<keyword evidence="1" id="KW-1133">Transmembrane helix</keyword>
<dbReference type="Proteomes" id="UP000011281">
    <property type="component" value="Chromosome"/>
</dbReference>
<dbReference type="EMBL" id="CP002817">
    <property type="protein sequence ID" value="AGE71978.1"/>
    <property type="molecule type" value="Genomic_DNA"/>
</dbReference>
<accession>M1I7P6</accession>
<evidence type="ECO:0000313" key="2">
    <source>
        <dbReference type="EMBL" id="AGE71978.1"/>
    </source>
</evidence>
<proteinExistence type="predicted"/>
<gene>
    <name evidence="2" type="ORF">SacN8_10140</name>
</gene>